<organism evidence="2 3">
    <name type="scientific">Methylobacterium symbioticum</name>
    <dbReference type="NCBI Taxonomy" id="2584084"/>
    <lineage>
        <taxon>Bacteria</taxon>
        <taxon>Pseudomonadati</taxon>
        <taxon>Pseudomonadota</taxon>
        <taxon>Alphaproteobacteria</taxon>
        <taxon>Hyphomicrobiales</taxon>
        <taxon>Methylobacteriaceae</taxon>
        <taxon>Methylobacterium</taxon>
    </lineage>
</organism>
<dbReference type="PROSITE" id="PS00061">
    <property type="entry name" value="ADH_SHORT"/>
    <property type="match status" value="1"/>
</dbReference>
<evidence type="ECO:0000313" key="2">
    <source>
        <dbReference type="EMBL" id="VUD72544.1"/>
    </source>
</evidence>
<dbReference type="PANTHER" id="PTHR42760">
    <property type="entry name" value="SHORT-CHAIN DEHYDROGENASES/REDUCTASES FAMILY MEMBER"/>
    <property type="match status" value="1"/>
</dbReference>
<dbReference type="PRINTS" id="PR00080">
    <property type="entry name" value="SDRFAMILY"/>
</dbReference>
<dbReference type="InterPro" id="IPR036291">
    <property type="entry name" value="NAD(P)-bd_dom_sf"/>
</dbReference>
<dbReference type="Pfam" id="PF13561">
    <property type="entry name" value="adh_short_C2"/>
    <property type="match status" value="1"/>
</dbReference>
<accession>A0A509EFX9</accession>
<dbReference type="GO" id="GO:0004316">
    <property type="term" value="F:3-oxoacyl-[acyl-carrier-protein] reductase (NADPH) activity"/>
    <property type="evidence" value="ECO:0007669"/>
    <property type="project" value="UniProtKB-EC"/>
</dbReference>
<dbReference type="AlphaFoldDB" id="A0A509EFX9"/>
<dbReference type="InterPro" id="IPR020904">
    <property type="entry name" value="Sc_DH/Rdtase_CS"/>
</dbReference>
<dbReference type="FunFam" id="3.40.50.720:FF:000084">
    <property type="entry name" value="Short-chain dehydrogenase reductase"/>
    <property type="match status" value="1"/>
</dbReference>
<dbReference type="PANTHER" id="PTHR42760:SF106">
    <property type="entry name" value="PROTEIN FIXR"/>
    <property type="match status" value="1"/>
</dbReference>
<dbReference type="Gene3D" id="3.40.50.720">
    <property type="entry name" value="NAD(P)-binding Rossmann-like Domain"/>
    <property type="match status" value="1"/>
</dbReference>
<dbReference type="EMBL" id="CABFPH010000044">
    <property type="protein sequence ID" value="VUD72544.1"/>
    <property type="molecule type" value="Genomic_DNA"/>
</dbReference>
<evidence type="ECO:0000256" key="1">
    <source>
        <dbReference type="ARBA" id="ARBA00006484"/>
    </source>
</evidence>
<dbReference type="SUPFAM" id="SSF51735">
    <property type="entry name" value="NAD(P)-binding Rossmann-fold domains"/>
    <property type="match status" value="1"/>
</dbReference>
<sequence length="251" mass="26558">MATPVNERRRIMLLTGASRGIGHATVKRFSAAGWRVITCSRHPFPENCPWEMGAEDHLQVDLADAADTERGVREVAERLAAEGGVLHALVNNAGISPKGPDGVRLGAIATPFSDWQRVFQVNFFAPILLAGGLKTELARAKGSIVNVTSIAGSRVHPFAGAAYGTSKAALAGLTREMAADFGPLGVRVNAISPGEIDTSILSPGTEKLVDQIPQRRLGTPDEVAKAIYFLCTEASSYVNGAELHINGGQHV</sequence>
<proteinExistence type="inferred from homology"/>
<dbReference type="PRINTS" id="PR00081">
    <property type="entry name" value="GDHRDH"/>
</dbReference>
<gene>
    <name evidence="2" type="primary">fabG_8</name>
    <name evidence="2" type="ORF">MET9862_03144</name>
</gene>
<reference evidence="2 3" key="1">
    <citation type="submission" date="2019-06" db="EMBL/GenBank/DDBJ databases">
        <authorList>
            <person name="Rodrigo-Torres L."/>
            <person name="Arahal R. D."/>
            <person name="Lucena T."/>
        </authorList>
    </citation>
    <scope>NUCLEOTIDE SEQUENCE [LARGE SCALE GENOMIC DNA]</scope>
    <source>
        <strain evidence="2 3">SB0023/3</strain>
    </source>
</reference>
<dbReference type="InterPro" id="IPR002347">
    <property type="entry name" value="SDR_fam"/>
</dbReference>
<keyword evidence="3" id="KW-1185">Reference proteome</keyword>
<name>A0A509EFX9_9HYPH</name>
<dbReference type="Proteomes" id="UP000410984">
    <property type="component" value="Unassembled WGS sequence"/>
</dbReference>
<evidence type="ECO:0000313" key="3">
    <source>
        <dbReference type="Proteomes" id="UP000410984"/>
    </source>
</evidence>
<keyword evidence="2" id="KW-0560">Oxidoreductase</keyword>
<comment type="similarity">
    <text evidence="1">Belongs to the short-chain dehydrogenases/reductases (SDR) family.</text>
</comment>
<protein>
    <submittedName>
        <fullName evidence="2">3-oxoacyl-[acyl-carrier-protein] reductase FabG</fullName>
        <ecNumber evidence="2">1.1.1.100</ecNumber>
    </submittedName>
</protein>
<dbReference type="EC" id="1.1.1.100" evidence="2"/>
<dbReference type="CDD" id="cd05233">
    <property type="entry name" value="SDR_c"/>
    <property type="match status" value="1"/>
</dbReference>